<proteinExistence type="predicted"/>
<evidence type="ECO:0000313" key="3">
    <source>
        <dbReference type="Proteomes" id="UP001189624"/>
    </source>
</evidence>
<dbReference type="PANTHER" id="PTHR37187">
    <property type="entry name" value="EXPRESSED PROTEIN"/>
    <property type="match status" value="1"/>
</dbReference>
<name>A0AA86VHK0_9FABA</name>
<sequence length="297" mass="32321">MPSGPKKRKTARKKKEKENKINTLTNNPQGSGYLKSIDEKGSDGGGEGNFPAYHEHDDQHNPFKDGSEELVSAAQPHASDVGSMKEVSGDVKIDQVLGGKEDCVVLVERCLNSEESSNCKNIIFEHNETTKNSENGNCISVEEAIICQEFLKSVYEETVNSAVDTSFKSVKAMAADSEIENSDSGSVVLEKSIIHSVEVTNLAMKIKEDNICPLTNENVTTLSMEKPKPKECDSKILTPVSASPFTKFTNGAEHVKDCDPAESSDYQPHAALARNVAQKTSWLSCCGLFEVLSTSNK</sequence>
<organism evidence="2 3">
    <name type="scientific">Sphenostylis stenocarpa</name>
    <dbReference type="NCBI Taxonomy" id="92480"/>
    <lineage>
        <taxon>Eukaryota</taxon>
        <taxon>Viridiplantae</taxon>
        <taxon>Streptophyta</taxon>
        <taxon>Embryophyta</taxon>
        <taxon>Tracheophyta</taxon>
        <taxon>Spermatophyta</taxon>
        <taxon>Magnoliopsida</taxon>
        <taxon>eudicotyledons</taxon>
        <taxon>Gunneridae</taxon>
        <taxon>Pentapetalae</taxon>
        <taxon>rosids</taxon>
        <taxon>fabids</taxon>
        <taxon>Fabales</taxon>
        <taxon>Fabaceae</taxon>
        <taxon>Papilionoideae</taxon>
        <taxon>50 kb inversion clade</taxon>
        <taxon>NPAAA clade</taxon>
        <taxon>indigoferoid/millettioid clade</taxon>
        <taxon>Phaseoleae</taxon>
        <taxon>Sphenostylis</taxon>
    </lineage>
</organism>
<feature type="region of interest" description="Disordered" evidence="1">
    <location>
        <begin position="1"/>
        <end position="65"/>
    </location>
</feature>
<dbReference type="Proteomes" id="UP001189624">
    <property type="component" value="Chromosome 3"/>
</dbReference>
<accession>A0AA86VHK0</accession>
<dbReference type="EMBL" id="OY731400">
    <property type="protein sequence ID" value="CAJ1938437.1"/>
    <property type="molecule type" value="Genomic_DNA"/>
</dbReference>
<feature type="compositionally biased region" description="Basic residues" evidence="1">
    <location>
        <begin position="1"/>
        <end position="15"/>
    </location>
</feature>
<protein>
    <submittedName>
        <fullName evidence="2">Uncharacterized protein</fullName>
    </submittedName>
</protein>
<dbReference type="AlphaFoldDB" id="A0AA86VHK0"/>
<dbReference type="PANTHER" id="PTHR37187:SF18">
    <property type="match status" value="1"/>
</dbReference>
<evidence type="ECO:0000256" key="1">
    <source>
        <dbReference type="SAM" id="MobiDB-lite"/>
    </source>
</evidence>
<evidence type="ECO:0000313" key="2">
    <source>
        <dbReference type="EMBL" id="CAJ1938437.1"/>
    </source>
</evidence>
<keyword evidence="3" id="KW-1185">Reference proteome</keyword>
<gene>
    <name evidence="2" type="ORF">AYBTSS11_LOCUS8575</name>
</gene>
<dbReference type="Gramene" id="rna-AYBTSS11_LOCUS8575">
    <property type="protein sequence ID" value="CAJ1938437.1"/>
    <property type="gene ID" value="gene-AYBTSS11_LOCUS8575"/>
</dbReference>
<feature type="compositionally biased region" description="Basic and acidic residues" evidence="1">
    <location>
        <begin position="53"/>
        <end position="65"/>
    </location>
</feature>
<reference evidence="2" key="1">
    <citation type="submission" date="2023-10" db="EMBL/GenBank/DDBJ databases">
        <authorList>
            <person name="Domelevo Entfellner J.-B."/>
        </authorList>
    </citation>
    <scope>NUCLEOTIDE SEQUENCE</scope>
</reference>